<protein>
    <submittedName>
        <fullName evidence="2">Uncharacterized protein</fullName>
    </submittedName>
</protein>
<evidence type="ECO:0000313" key="2">
    <source>
        <dbReference type="EMBL" id="KAF2497129.1"/>
    </source>
</evidence>
<keyword evidence="3" id="KW-1185">Reference proteome</keyword>
<reference evidence="2" key="1">
    <citation type="journal article" date="2020" name="Stud. Mycol.">
        <title>101 Dothideomycetes genomes: a test case for predicting lifestyles and emergence of pathogens.</title>
        <authorList>
            <person name="Haridas S."/>
            <person name="Albert R."/>
            <person name="Binder M."/>
            <person name="Bloem J."/>
            <person name="Labutti K."/>
            <person name="Salamov A."/>
            <person name="Andreopoulos B."/>
            <person name="Baker S."/>
            <person name="Barry K."/>
            <person name="Bills G."/>
            <person name="Bluhm B."/>
            <person name="Cannon C."/>
            <person name="Castanera R."/>
            <person name="Culley D."/>
            <person name="Daum C."/>
            <person name="Ezra D."/>
            <person name="Gonzalez J."/>
            <person name="Henrissat B."/>
            <person name="Kuo A."/>
            <person name="Liang C."/>
            <person name="Lipzen A."/>
            <person name="Lutzoni F."/>
            <person name="Magnuson J."/>
            <person name="Mondo S."/>
            <person name="Nolan M."/>
            <person name="Ohm R."/>
            <person name="Pangilinan J."/>
            <person name="Park H.-J."/>
            <person name="Ramirez L."/>
            <person name="Alfaro M."/>
            <person name="Sun H."/>
            <person name="Tritt A."/>
            <person name="Yoshinaga Y."/>
            <person name="Zwiers L.-H."/>
            <person name="Turgeon B."/>
            <person name="Goodwin S."/>
            <person name="Spatafora J."/>
            <person name="Crous P."/>
            <person name="Grigoriev I."/>
        </authorList>
    </citation>
    <scope>NUCLEOTIDE SEQUENCE</scope>
    <source>
        <strain evidence="2">CBS 269.34</strain>
    </source>
</reference>
<accession>A0A6A6QY28</accession>
<dbReference type="OrthoDB" id="3920656at2759"/>
<dbReference type="Proteomes" id="UP000799750">
    <property type="component" value="Unassembled WGS sequence"/>
</dbReference>
<sequence length="226" mass="25602">MDRAQLQSLSMNAPAQQPNQYEYQPAPVQQTSQEQPTPKQDPYGHIKDLPLFPIYAQSDSEALNKAYNQINRRKLPRYDVHAPIANASAAISTNLRTAPRINLILTRYSTPEDCPFPGIIVDVVETRGNSSWQGNGVRLRTSRECCILVRDKWKIRLKSGSMWAKNANWKPVETISVEVEKEMVALGIVVRWQRMVAVAERQEVWRRFEKEYKTPGVPGVGGDAKG</sequence>
<proteinExistence type="predicted"/>
<feature type="region of interest" description="Disordered" evidence="1">
    <location>
        <begin position="1"/>
        <end position="44"/>
    </location>
</feature>
<dbReference type="EMBL" id="MU004187">
    <property type="protein sequence ID" value="KAF2497129.1"/>
    <property type="molecule type" value="Genomic_DNA"/>
</dbReference>
<feature type="compositionally biased region" description="Polar residues" evidence="1">
    <location>
        <begin position="1"/>
        <end position="38"/>
    </location>
</feature>
<evidence type="ECO:0000313" key="3">
    <source>
        <dbReference type="Proteomes" id="UP000799750"/>
    </source>
</evidence>
<gene>
    <name evidence="2" type="ORF">BU16DRAFT_560441</name>
</gene>
<name>A0A6A6QY28_9PEZI</name>
<evidence type="ECO:0000256" key="1">
    <source>
        <dbReference type="SAM" id="MobiDB-lite"/>
    </source>
</evidence>
<dbReference type="AlphaFoldDB" id="A0A6A6QY28"/>
<organism evidence="2 3">
    <name type="scientific">Lophium mytilinum</name>
    <dbReference type="NCBI Taxonomy" id="390894"/>
    <lineage>
        <taxon>Eukaryota</taxon>
        <taxon>Fungi</taxon>
        <taxon>Dikarya</taxon>
        <taxon>Ascomycota</taxon>
        <taxon>Pezizomycotina</taxon>
        <taxon>Dothideomycetes</taxon>
        <taxon>Pleosporomycetidae</taxon>
        <taxon>Mytilinidiales</taxon>
        <taxon>Mytilinidiaceae</taxon>
        <taxon>Lophium</taxon>
    </lineage>
</organism>